<dbReference type="PANTHER" id="PTHR43792:SF1">
    <property type="entry name" value="N-ACETYLTRANSFERASE DOMAIN-CONTAINING PROTEIN"/>
    <property type="match status" value="1"/>
</dbReference>
<keyword evidence="3" id="KW-1185">Reference proteome</keyword>
<gene>
    <name evidence="2" type="ORF">ACFFJH_08800</name>
</gene>
<evidence type="ECO:0000313" key="2">
    <source>
        <dbReference type="EMBL" id="MFC0349904.1"/>
    </source>
</evidence>
<comment type="caution">
    <text evidence="2">The sequence shown here is derived from an EMBL/GenBank/DDBJ whole genome shotgun (WGS) entry which is preliminary data.</text>
</comment>
<dbReference type="PANTHER" id="PTHR43792">
    <property type="entry name" value="GNAT FAMILY, PUTATIVE (AFU_ORTHOLOGUE AFUA_3G00765)-RELATED-RELATED"/>
    <property type="match status" value="1"/>
</dbReference>
<dbReference type="GO" id="GO:0016746">
    <property type="term" value="F:acyltransferase activity"/>
    <property type="evidence" value="ECO:0007669"/>
    <property type="project" value="UniProtKB-KW"/>
</dbReference>
<feature type="domain" description="N-acetyltransferase" evidence="1">
    <location>
        <begin position="6"/>
        <end position="168"/>
    </location>
</feature>
<protein>
    <submittedName>
        <fullName evidence="2">GNAT family N-acetyltransferase</fullName>
        <ecNumber evidence="2">2.3.-.-</ecNumber>
    </submittedName>
</protein>
<dbReference type="CDD" id="cd04301">
    <property type="entry name" value="NAT_SF"/>
    <property type="match status" value="1"/>
</dbReference>
<dbReference type="Gene3D" id="3.40.630.30">
    <property type="match status" value="1"/>
</dbReference>
<organism evidence="2 3">
    <name type="scientific">Undibacterium danionis</name>
    <dbReference type="NCBI Taxonomy" id="1812100"/>
    <lineage>
        <taxon>Bacteria</taxon>
        <taxon>Pseudomonadati</taxon>
        <taxon>Pseudomonadota</taxon>
        <taxon>Betaproteobacteria</taxon>
        <taxon>Burkholderiales</taxon>
        <taxon>Oxalobacteraceae</taxon>
        <taxon>Undibacterium</taxon>
    </lineage>
</organism>
<dbReference type="InterPro" id="IPR000182">
    <property type="entry name" value="GNAT_dom"/>
</dbReference>
<dbReference type="RefSeq" id="WP_390211740.1">
    <property type="nucleotide sequence ID" value="NZ_JBHLXJ010000009.1"/>
</dbReference>
<evidence type="ECO:0000313" key="3">
    <source>
        <dbReference type="Proteomes" id="UP001589844"/>
    </source>
</evidence>
<dbReference type="EC" id="2.3.-.-" evidence="2"/>
<dbReference type="InterPro" id="IPR051531">
    <property type="entry name" value="N-acetyltransferase"/>
</dbReference>
<dbReference type="SUPFAM" id="SSF55729">
    <property type="entry name" value="Acyl-CoA N-acyltransferases (Nat)"/>
    <property type="match status" value="1"/>
</dbReference>
<dbReference type="InterPro" id="IPR016181">
    <property type="entry name" value="Acyl_CoA_acyltransferase"/>
</dbReference>
<sequence length="181" mass="20223">MNSIQLVLQALSLHHLDAAIAIHCDPETNRFNPFGTPKAETVENNIRTWIVNWETKGFGYWAVSLIEDPEQIIGFGGISHRQIGHYEGLNLYFRLAQRAWGKGIGSAIAEAGLRSAFIELERDAVFGLVRPDNTPSRRTLEKAGLLQIDSTNDVPDAVPSLIYRINAQDYLLKNNRTIAPQ</sequence>
<keyword evidence="2" id="KW-0808">Transferase</keyword>
<dbReference type="Proteomes" id="UP001589844">
    <property type="component" value="Unassembled WGS sequence"/>
</dbReference>
<evidence type="ECO:0000259" key="1">
    <source>
        <dbReference type="PROSITE" id="PS51186"/>
    </source>
</evidence>
<proteinExistence type="predicted"/>
<accession>A0ABV6IG96</accession>
<dbReference type="PROSITE" id="PS51186">
    <property type="entry name" value="GNAT"/>
    <property type="match status" value="1"/>
</dbReference>
<name>A0ABV6IG96_9BURK</name>
<keyword evidence="2" id="KW-0012">Acyltransferase</keyword>
<dbReference type="Pfam" id="PF13302">
    <property type="entry name" value="Acetyltransf_3"/>
    <property type="match status" value="1"/>
</dbReference>
<reference evidence="2 3" key="1">
    <citation type="submission" date="2024-09" db="EMBL/GenBank/DDBJ databases">
        <authorList>
            <person name="Sun Q."/>
            <person name="Mori K."/>
        </authorList>
    </citation>
    <scope>NUCLEOTIDE SEQUENCE [LARGE SCALE GENOMIC DNA]</scope>
    <source>
        <strain evidence="2 3">CCM 8677</strain>
    </source>
</reference>
<dbReference type="EMBL" id="JBHLXJ010000009">
    <property type="protein sequence ID" value="MFC0349904.1"/>
    <property type="molecule type" value="Genomic_DNA"/>
</dbReference>